<sequence>MRILYFLTGLLLLLPFLAVGQSISVQQIGSGSTVCAGSAVDVFFTTSGTFATGNSFRVQLSNNYGSSYIDLPGSFTSSPATVVLPASSAPGSSYVVRVLADKPLIVSSYSYSFKIAAKPTAQITGSTARNTPVNPYTTVNLTMAITGGSPYTLVLQDSTRLVSYNDYISSSDFPVYPAQTTTYSLARVVNACGTGPVSGSTTVPINAVGFQLIGRGNESACLGSELPVYFSTTAPLPPNTTFEAELISTNDGNRSISVPVSGTTSPLLVSLPKQAIGSYNYGYQLRIYSKSGTLSAFYRDGSTFNLDSSPRLSLSGAPVSMPFGGQTSLILSFTSSASADVFLSDGRQVSIYNSSNFGGSVLTSVAPTATTSYSIVSYSGVCSEGVSYGSRSATIQVRPGLRIDSLSTSQVCAGQPVTLYYTTTPGYTLPAQLRIQYGSTYRADAVVTKPGQLVFTPPTSSTPVQSQSLQLRNAQVDTLISTAQLPLTVRAAAKASFVNSQQTVQNAGQQFIGLYVTSGSTTTIQFQNGERYIVNPGPSSIYYSQYYLPIYVAKTATFTIISAKNECSENLERSSTTVTVLNPAASQTGITLAKVNQTGQSPCLGGREWLNAYPSGNFNADNQFQLEISAANGGFSGSPVQSFTSLEEVSFLLPTQVGSYQVRLSSTSPVTRSNELYYFVSGLPTATSNIYTANSVGSTSQSLTVAAGQFVTVQTNFNGGRSPYQYELANGSKGQSDYGFQAIFQPMTTTSFSLVRVTDACGTSATITSGPAIAEVVPTLLRTGGVNVSQVCVQSPVLVPYSQYGTIPASASYVVQFSDDLITWQTAPTSGSVSPLTVMLPASLTNKQVYYRVAYLLNNTLVSGVRSESKLLIRSAPDVVLTTPSGATAIQIDRNNSYSAEVKLFDLSSDATAILASGTTVTKTSVYSSGTSYYVSQPGTYSVVSAYNSCGYGRATGQIKVTEKPYLALLRTNRTSACVGQTVSFTYAAAGDYEAGNKLSVYLVDNYNSSQARTLLTETSALNGVVSFTVSPILKPSLYSVQLQASAPATTLFGFTLSVDAPVSVSLTAVTRVAYEGDVQELVLGSQATGPYTVTLSTPTGLSVINSSYNYYYALVRLTQTGSYSISSVANQCGVGTSTGVVSVSVLPASSVTIRPTLSVGTYCTGRQYLVYLTTTGVFSNTNTFTAYLTDSTGATIRTLPTVSGVSQLTVTVPTDLPASDRYLLRIGSSSPQHIGSSPTQGLAVRLSPTGTLSGNSSIFKGDSTRISVALTGMPPWQFVISDFFGSRTFSSNTTPYTLTVKPDTTIGFRLMEVRNNQCGLGTATGTVLITVSRLLATEPALPLQVRTWPNPTAGWLQLEGDLSGRGDVLVGLHTVAGTLVQQSVGPVRQGKLQHRLDLSTLPAGVYILTAEQEGRRSQFKVVKQ</sequence>
<dbReference type="Proteomes" id="UP000606008">
    <property type="component" value="Unassembled WGS sequence"/>
</dbReference>
<name>A0ABX0QLC7_9BACT</name>
<reference evidence="2" key="2">
    <citation type="submission" date="2023-07" db="EMBL/GenBank/DDBJ databases">
        <authorList>
            <person name="Jung D.-H."/>
        </authorList>
    </citation>
    <scope>NUCLEOTIDE SEQUENCE [LARGE SCALE GENOMIC DNA]</scope>
    <source>
        <strain evidence="2">JA-25</strain>
    </source>
</reference>
<dbReference type="NCBIfam" id="TIGR04183">
    <property type="entry name" value="Por_Secre_tail"/>
    <property type="match status" value="1"/>
</dbReference>
<dbReference type="RefSeq" id="WP_166693860.1">
    <property type="nucleotide sequence ID" value="NZ_WAEL01000011.1"/>
</dbReference>
<reference evidence="2" key="1">
    <citation type="submission" date="2019-09" db="EMBL/GenBank/DDBJ databases">
        <authorList>
            <person name="Jung D.-H."/>
        </authorList>
    </citation>
    <scope>NUCLEOTIDE SEQUENCE [LARGE SCALE GENOMIC DNA]</scope>
    <source>
        <strain evidence="2">JA-25</strain>
    </source>
</reference>
<evidence type="ECO:0000313" key="1">
    <source>
        <dbReference type="EMBL" id="NID13285.1"/>
    </source>
</evidence>
<accession>A0ABX0QLC7</accession>
<dbReference type="EMBL" id="WAEL01000011">
    <property type="protein sequence ID" value="NID13285.1"/>
    <property type="molecule type" value="Genomic_DNA"/>
</dbReference>
<proteinExistence type="predicted"/>
<keyword evidence="2" id="KW-1185">Reference proteome</keyword>
<gene>
    <name evidence="1" type="ORF">F7231_24150</name>
</gene>
<dbReference type="InterPro" id="IPR026444">
    <property type="entry name" value="Secre_tail"/>
</dbReference>
<evidence type="ECO:0000313" key="2">
    <source>
        <dbReference type="Proteomes" id="UP000606008"/>
    </source>
</evidence>
<comment type="caution">
    <text evidence="1">The sequence shown here is derived from an EMBL/GenBank/DDBJ whole genome shotgun (WGS) entry which is preliminary data.</text>
</comment>
<protein>
    <submittedName>
        <fullName evidence="1">T9SS type A sorting domain-containing protein</fullName>
    </submittedName>
</protein>
<organism evidence="1 2">
    <name type="scientific">Fibrivirga algicola</name>
    <dbReference type="NCBI Taxonomy" id="2950420"/>
    <lineage>
        <taxon>Bacteria</taxon>
        <taxon>Pseudomonadati</taxon>
        <taxon>Bacteroidota</taxon>
        <taxon>Cytophagia</taxon>
        <taxon>Cytophagales</taxon>
        <taxon>Spirosomataceae</taxon>
        <taxon>Fibrivirga</taxon>
    </lineage>
</organism>